<dbReference type="OrthoDB" id="9772095at2"/>
<organism evidence="3 4">
    <name type="scientific">Streptococcus cuniculi</name>
    <dbReference type="NCBI Taxonomy" id="1432788"/>
    <lineage>
        <taxon>Bacteria</taxon>
        <taxon>Bacillati</taxon>
        <taxon>Bacillota</taxon>
        <taxon>Bacilli</taxon>
        <taxon>Lactobacillales</taxon>
        <taxon>Streptococcaceae</taxon>
        <taxon>Streptococcus</taxon>
    </lineage>
</organism>
<comment type="caution">
    <text evidence="3">The sequence shown here is derived from an EMBL/GenBank/DDBJ whole genome shotgun (WGS) entry which is preliminary data.</text>
</comment>
<sequence length="278" mass="31767">MKKTIVYLTTLLSVCFVCFSFVQHAAATTYISEGEFYLDETTVPQGKIVVGQSGQIRPLQDGPLKDFQQPYHYSLSSESSRTALEIDDTGHWKAVGTGKVRLNVYLNDFSDQFRADMKKYDIGFRTGPTGLNPTIGYLQVFDIEVVPPTSPVYRLYHPDLKVHLYTTDENEFRILGNRGWNQEGQAWTTNNATGTPVYRLYQPDLKVHLYTMDKNEYAVLATRGWNQEGEAYKSSGSTPVYRLYHSGIKKHLYTRDANEKNVLSTRGWRYEGVAWNVE</sequence>
<feature type="domain" description="DUF5648" evidence="2">
    <location>
        <begin position="151"/>
        <end position="277"/>
    </location>
</feature>
<dbReference type="Proteomes" id="UP000297253">
    <property type="component" value="Unassembled WGS sequence"/>
</dbReference>
<keyword evidence="1" id="KW-0732">Signal</keyword>
<accession>A0A4Y9JB80</accession>
<protein>
    <recommendedName>
        <fullName evidence="2">DUF5648 domain-containing protein</fullName>
    </recommendedName>
</protein>
<dbReference type="Pfam" id="PF18885">
    <property type="entry name" value="DUF5648"/>
    <property type="match status" value="1"/>
</dbReference>
<dbReference type="EMBL" id="SPPD01000004">
    <property type="protein sequence ID" value="TFU98263.1"/>
    <property type="molecule type" value="Genomic_DNA"/>
</dbReference>
<feature type="signal peptide" evidence="1">
    <location>
        <begin position="1"/>
        <end position="25"/>
    </location>
</feature>
<dbReference type="InterPro" id="IPR043708">
    <property type="entry name" value="DUF5648"/>
</dbReference>
<evidence type="ECO:0000256" key="1">
    <source>
        <dbReference type="SAM" id="SignalP"/>
    </source>
</evidence>
<gene>
    <name evidence="3" type="ORF">E4T82_04475</name>
</gene>
<dbReference type="RefSeq" id="WP_135181665.1">
    <property type="nucleotide sequence ID" value="NZ_JADGKZ010000004.1"/>
</dbReference>
<evidence type="ECO:0000259" key="2">
    <source>
        <dbReference type="Pfam" id="PF18885"/>
    </source>
</evidence>
<evidence type="ECO:0000313" key="4">
    <source>
        <dbReference type="Proteomes" id="UP000297253"/>
    </source>
</evidence>
<name>A0A4Y9JB80_9STRE</name>
<dbReference type="AlphaFoldDB" id="A0A4Y9JB80"/>
<feature type="chain" id="PRO_5038820479" description="DUF5648 domain-containing protein" evidence="1">
    <location>
        <begin position="26"/>
        <end position="278"/>
    </location>
</feature>
<reference evidence="3 4" key="1">
    <citation type="submission" date="2019-03" db="EMBL/GenBank/DDBJ databases">
        <title>Diversity of the mouse oral microbiome.</title>
        <authorList>
            <person name="Joseph S."/>
            <person name="Aduse-Opoku J."/>
            <person name="Curtis M."/>
            <person name="Wade W."/>
            <person name="Hashim A."/>
        </authorList>
    </citation>
    <scope>NUCLEOTIDE SEQUENCE [LARGE SCALE GENOMIC DNA]</scope>
    <source>
        <strain evidence="3 4">WM131</strain>
    </source>
</reference>
<evidence type="ECO:0000313" key="3">
    <source>
        <dbReference type="EMBL" id="TFU98263.1"/>
    </source>
</evidence>
<proteinExistence type="predicted"/>